<accession>A0A4Y2BQN6</accession>
<evidence type="ECO:0000313" key="3">
    <source>
        <dbReference type="Proteomes" id="UP000499080"/>
    </source>
</evidence>
<name>A0A4Y2BQN6_ARAVE</name>
<keyword evidence="3" id="KW-1185">Reference proteome</keyword>
<evidence type="ECO:0000313" key="2">
    <source>
        <dbReference type="EMBL" id="GBL94521.1"/>
    </source>
</evidence>
<reference evidence="2 3" key="1">
    <citation type="journal article" date="2019" name="Sci. Rep.">
        <title>Orb-weaving spider Araneus ventricosus genome elucidates the spidroin gene catalogue.</title>
        <authorList>
            <person name="Kono N."/>
            <person name="Nakamura H."/>
            <person name="Ohtoshi R."/>
            <person name="Moran D.A.P."/>
            <person name="Shinohara A."/>
            <person name="Yoshida Y."/>
            <person name="Fujiwara M."/>
            <person name="Mori M."/>
            <person name="Tomita M."/>
            <person name="Arakawa K."/>
        </authorList>
    </citation>
    <scope>NUCLEOTIDE SEQUENCE [LARGE SCALE GENOMIC DNA]</scope>
</reference>
<evidence type="ECO:0000256" key="1">
    <source>
        <dbReference type="SAM" id="MobiDB-lite"/>
    </source>
</evidence>
<protein>
    <submittedName>
        <fullName evidence="2">Uncharacterized protein</fullName>
    </submittedName>
</protein>
<proteinExistence type="predicted"/>
<organism evidence="2 3">
    <name type="scientific">Araneus ventricosus</name>
    <name type="common">Orbweaver spider</name>
    <name type="synonym">Epeira ventricosa</name>
    <dbReference type="NCBI Taxonomy" id="182803"/>
    <lineage>
        <taxon>Eukaryota</taxon>
        <taxon>Metazoa</taxon>
        <taxon>Ecdysozoa</taxon>
        <taxon>Arthropoda</taxon>
        <taxon>Chelicerata</taxon>
        <taxon>Arachnida</taxon>
        <taxon>Araneae</taxon>
        <taxon>Araneomorphae</taxon>
        <taxon>Entelegynae</taxon>
        <taxon>Araneoidea</taxon>
        <taxon>Araneidae</taxon>
        <taxon>Araneus</taxon>
    </lineage>
</organism>
<comment type="caution">
    <text evidence="2">The sequence shown here is derived from an EMBL/GenBank/DDBJ whole genome shotgun (WGS) entry which is preliminary data.</text>
</comment>
<dbReference type="EMBL" id="BGPR01000103">
    <property type="protein sequence ID" value="GBL94521.1"/>
    <property type="molecule type" value="Genomic_DNA"/>
</dbReference>
<dbReference type="Proteomes" id="UP000499080">
    <property type="component" value="Unassembled WGS sequence"/>
</dbReference>
<sequence>MMNRPAGPMDCEMQQPPPFLSLFRLKNSRHVQNAHLLGFLRVRPYLDTLAISVTGVSAGVVALPDTSATINRESLGISASDSASSRTPLDRSTVAGQVSKSLRSHSGPSNHLQSKSCLGEQSRERRSEGFIRPGTCRQFSDEEIVPITFTRFEIKIDHSRGSLSSGEPP</sequence>
<feature type="region of interest" description="Disordered" evidence="1">
    <location>
        <begin position="77"/>
        <end position="133"/>
    </location>
</feature>
<dbReference type="AlphaFoldDB" id="A0A4Y2BQN6"/>
<gene>
    <name evidence="2" type="ORF">AVEN_235615_1</name>
</gene>
<feature type="compositionally biased region" description="Polar residues" evidence="1">
    <location>
        <begin position="94"/>
        <end position="116"/>
    </location>
</feature>